<evidence type="ECO:0000313" key="1">
    <source>
        <dbReference type="EMBL" id="EGT59326.1"/>
    </source>
</evidence>
<protein>
    <submittedName>
        <fullName evidence="1">Uncharacterized protein</fullName>
    </submittedName>
</protein>
<name>G0MHS8_CAEBE</name>
<dbReference type="EMBL" id="GL379795">
    <property type="protein sequence ID" value="EGT59326.1"/>
    <property type="molecule type" value="Genomic_DNA"/>
</dbReference>
<sequence length="94" mass="10284">MASTVLKYEMTKSGDNNKLKSQTALMIQTACLILGVQTAHNQFASTVPLELFNRGRKRSGTTMLKPSLVLPFSSHSFGSSLLRITTLDLSHNNS</sequence>
<gene>
    <name evidence="1" type="ORF">CAEBREN_08065</name>
</gene>
<keyword evidence="2" id="KW-1185">Reference proteome</keyword>
<dbReference type="HOGENOM" id="CLU_2388170_0_0_1"/>
<dbReference type="InParanoid" id="G0MHS8"/>
<accession>G0MHS8</accession>
<evidence type="ECO:0000313" key="2">
    <source>
        <dbReference type="Proteomes" id="UP000008068"/>
    </source>
</evidence>
<dbReference type="Proteomes" id="UP000008068">
    <property type="component" value="Unassembled WGS sequence"/>
</dbReference>
<reference evidence="2" key="1">
    <citation type="submission" date="2011-07" db="EMBL/GenBank/DDBJ databases">
        <authorList>
            <consortium name="Caenorhabditis brenneri Sequencing and Analysis Consortium"/>
            <person name="Wilson R.K."/>
        </authorList>
    </citation>
    <scope>NUCLEOTIDE SEQUENCE [LARGE SCALE GENOMIC DNA]</scope>
    <source>
        <strain evidence="2">PB2801</strain>
    </source>
</reference>
<dbReference type="AlphaFoldDB" id="G0MHS8"/>
<proteinExistence type="predicted"/>
<organism evidence="2">
    <name type="scientific">Caenorhabditis brenneri</name>
    <name type="common">Nematode worm</name>
    <dbReference type="NCBI Taxonomy" id="135651"/>
    <lineage>
        <taxon>Eukaryota</taxon>
        <taxon>Metazoa</taxon>
        <taxon>Ecdysozoa</taxon>
        <taxon>Nematoda</taxon>
        <taxon>Chromadorea</taxon>
        <taxon>Rhabditida</taxon>
        <taxon>Rhabditina</taxon>
        <taxon>Rhabditomorpha</taxon>
        <taxon>Rhabditoidea</taxon>
        <taxon>Rhabditidae</taxon>
        <taxon>Peloderinae</taxon>
        <taxon>Caenorhabditis</taxon>
    </lineage>
</organism>